<evidence type="ECO:0000256" key="1">
    <source>
        <dbReference type="SAM" id="Phobius"/>
    </source>
</evidence>
<keyword evidence="1" id="KW-1133">Transmembrane helix</keyword>
<feature type="transmembrane region" description="Helical" evidence="1">
    <location>
        <begin position="24"/>
        <end position="42"/>
    </location>
</feature>
<reference evidence="2" key="2">
    <citation type="submission" date="2025-09" db="UniProtKB">
        <authorList>
            <consortium name="Ensembl"/>
        </authorList>
    </citation>
    <scope>IDENTIFICATION</scope>
</reference>
<accession>A0A3Q4HEP9</accession>
<name>A0A3Q4HEP9_NEOBR</name>
<keyword evidence="1" id="KW-0812">Transmembrane</keyword>
<dbReference type="AlphaFoldDB" id="A0A3Q4HEP9"/>
<proteinExistence type="predicted"/>
<evidence type="ECO:0000313" key="2">
    <source>
        <dbReference type="Ensembl" id="ENSNBRP00000018803.1"/>
    </source>
</evidence>
<protein>
    <submittedName>
        <fullName evidence="2">Uncharacterized protein</fullName>
    </submittedName>
</protein>
<dbReference type="Proteomes" id="UP000261580">
    <property type="component" value="Unassembled WGS sequence"/>
</dbReference>
<evidence type="ECO:0000313" key="3">
    <source>
        <dbReference type="Proteomes" id="UP000261580"/>
    </source>
</evidence>
<keyword evidence="1" id="KW-0472">Membrane</keyword>
<keyword evidence="3" id="KW-1185">Reference proteome</keyword>
<sequence>MGWGGGSRAWSPCCRVVTLRQPQFLCSAAFISFILFIALIFTPTSVTSLFPLSEQILYYPHSSFSPSTPDQVLTLSWEVGKEEGEKQENVLV</sequence>
<dbReference type="Ensembl" id="ENSNBRT00000019304.1">
    <property type="protein sequence ID" value="ENSNBRP00000018803.1"/>
    <property type="gene ID" value="ENSNBRG00000014502.1"/>
</dbReference>
<reference evidence="2" key="1">
    <citation type="submission" date="2025-08" db="UniProtKB">
        <authorList>
            <consortium name="Ensembl"/>
        </authorList>
    </citation>
    <scope>IDENTIFICATION</scope>
</reference>
<organism evidence="2 3">
    <name type="scientific">Neolamprologus brichardi</name>
    <name type="common">Fairy cichlid</name>
    <name type="synonym">Lamprologus brichardi</name>
    <dbReference type="NCBI Taxonomy" id="32507"/>
    <lineage>
        <taxon>Eukaryota</taxon>
        <taxon>Metazoa</taxon>
        <taxon>Chordata</taxon>
        <taxon>Craniata</taxon>
        <taxon>Vertebrata</taxon>
        <taxon>Euteleostomi</taxon>
        <taxon>Actinopterygii</taxon>
        <taxon>Neopterygii</taxon>
        <taxon>Teleostei</taxon>
        <taxon>Neoteleostei</taxon>
        <taxon>Acanthomorphata</taxon>
        <taxon>Ovalentaria</taxon>
        <taxon>Cichlomorphae</taxon>
        <taxon>Cichliformes</taxon>
        <taxon>Cichlidae</taxon>
        <taxon>African cichlids</taxon>
        <taxon>Pseudocrenilabrinae</taxon>
        <taxon>Lamprologini</taxon>
        <taxon>Neolamprologus</taxon>
    </lineage>
</organism>
<dbReference type="Bgee" id="ENSNBRG00000014502">
    <property type="expression patterns" value="Expressed in muscle tissue and 1 other cell type or tissue"/>
</dbReference>